<evidence type="ECO:0000313" key="5">
    <source>
        <dbReference type="Proteomes" id="UP000535020"/>
    </source>
</evidence>
<dbReference type="Pfam" id="PF18998">
    <property type="entry name" value="Flg_new_2"/>
    <property type="match status" value="1"/>
</dbReference>
<dbReference type="Pfam" id="PF08757">
    <property type="entry name" value="CotH"/>
    <property type="match status" value="1"/>
</dbReference>
<dbReference type="InterPro" id="IPR015919">
    <property type="entry name" value="Cadherin-like_sf"/>
</dbReference>
<dbReference type="Pfam" id="PF13287">
    <property type="entry name" value="Fn3_assoc"/>
    <property type="match status" value="1"/>
</dbReference>
<dbReference type="NCBIfam" id="TIGR04183">
    <property type="entry name" value="Por_Secre_tail"/>
    <property type="match status" value="1"/>
</dbReference>
<evidence type="ECO:0000256" key="1">
    <source>
        <dbReference type="ARBA" id="ARBA00022729"/>
    </source>
</evidence>
<feature type="chain" id="PRO_5030780932" evidence="2">
    <location>
        <begin position="23"/>
        <end position="2762"/>
    </location>
</feature>
<dbReference type="Gene3D" id="2.60.40.1260">
    <property type="entry name" value="Lamin Tail domain"/>
    <property type="match status" value="1"/>
</dbReference>
<dbReference type="GO" id="GO:0016020">
    <property type="term" value="C:membrane"/>
    <property type="evidence" value="ECO:0007669"/>
    <property type="project" value="InterPro"/>
</dbReference>
<dbReference type="PROSITE" id="PS51841">
    <property type="entry name" value="LTD"/>
    <property type="match status" value="1"/>
</dbReference>
<dbReference type="Pfam" id="PF00932">
    <property type="entry name" value="LTD"/>
    <property type="match status" value="1"/>
</dbReference>
<organism evidence="4 5">
    <name type="scientific">Flavobacterium agri</name>
    <dbReference type="NCBI Taxonomy" id="2743471"/>
    <lineage>
        <taxon>Bacteria</taxon>
        <taxon>Pseudomonadati</taxon>
        <taxon>Bacteroidota</taxon>
        <taxon>Flavobacteriia</taxon>
        <taxon>Flavobacteriales</taxon>
        <taxon>Flavobacteriaceae</taxon>
        <taxon>Flavobacterium</taxon>
    </lineage>
</organism>
<dbReference type="InterPro" id="IPR001322">
    <property type="entry name" value="Lamin_tail_dom"/>
</dbReference>
<gene>
    <name evidence="4" type="ORF">HZF10_04430</name>
</gene>
<dbReference type="InterPro" id="IPR036415">
    <property type="entry name" value="Lamin_tail_dom_sf"/>
</dbReference>
<proteinExistence type="predicted"/>
<sequence length="2762" mass="287460">MKKITPALILLAFFAFCTQAKSQIVINEIVTSNTSLNVDEDGEYQDWVELFNNGPGAVNLNGYGLTDDPTQPFKWVFPNVTVNSGQYLLIYCSDKNRTVVGQPLHTNWKISSSGENIVLTNAASVTVDQVPATVIQQNFSLGRFPNGTGPFLFFDDVTPNAQNAAVAYTGLLSAPVFSQQGGFSTAAFNLTLSTTDPGATILYTLDGSEPSEANIGGQTYTYRNSYNESGFQTPGPLLTNSYETLTYNTPINIVDRTPQPNKLAAISSTYHFDPSFYIPDNPLFKGTVVRAKVVKPGALASPTISQTYFVTPQGASKFSIPVVSLSFTESIFYDYNDGMFVAGVDFDDWRAANPGVHPGSLRVGNYYRSGEETERRANLSYYVNGTQVLTQDVGIRIRGGSTRKYENKSLNIYARGEYGDDDMDYQFFSNLPYQSYERLTLSTSGNDFRNTMFRDALVQNICKEQHCENENYQPTIVFVDGEYWGIMNLREKYDNNYFKQVYGFDDVDLIENDGDAEEGDDDKYDEVTAYMQGHNLSNQADYDHVVTQLDPESFADYYIANIFFDNSDWPGNNQQFWRKRTSQYEPTADYGADGRFRWVFHDMDDTFSFGTDDYNHNNLQIATSIGPVNPDWSTLWLRRMLQNEGFKNYFINRFADMMNSHYLPANVIAKLNAMKDGIFAELPAHTQRWSAFDMGDFDWYMNYETDFANQRPAFQRNHIRNKFSIANNITATLNVSDNDHGYIKINTLELQPGLPGVSATPFPWSGIYFSNIPVKLTAIAKPGYVFSHWTGVSTATTAEITVTSAANFNATAVFVPEGFAVEQSVPVYFWMMNTAIPNDTPLTSLNSSYEVLPNTTISYSSSLAGYPFTSANPLWRHGSMERRNMPTPINYRPETNSNVAYAPGIMRGLQITQPFQNNGLENTMVFNLPTTGYKEIKFSFAAMDEGAATGIAIDYATNAGAPTWITTGITSALALTTGTYQLFETDFSAITAANDNANFKVRLRFTGPNMTADTGARVTFNNIAMDAVKMPLTYPSPNTFVVGTPITPLTPATTATATSFSISGTLPSGLSFDTTTGVISGTPTGVSPTTTYTVTATNAGGSTTFDVVITVNPAAPSDLSYPSPITFYTGTTITPLMPTVTGSVTSYSFNDLPLGLFYDPNNGQIVGTPVVATPTTTYTVTATNAGGSTTFGWVVTVEDPAPTTLSYDTPVVLSVGQSSVYIEPTANDAGTTANFTVSPALPAGLSIAPNAGVIYGSPTVATPTAVYTITATNPNGSIMFDITITVNDVAPSALSYNTPNVFTVGTAISDLNPTVTGSVDSYSISSTLPAGFSFDTTTGVISGTPTAISAATTYTVTATNSGGSVTFDISIAVNEATPSGLSYNTPNVFTVGTLISDLNPTVSGNVDSYSISQTLPAGLSFDTTTGVISGTPTVSSSTTLYTITATNTSGSTTFDLLIAVLDQVPANLSYPTPNVFTVGSAITALNPTVTGNVMFYSVSPDLPDGLSIDNTTGSISGTPTTVTATALYTVTASNSGGSTSFDISITVNDIAPSALSYNTPNVFTVGTAISALNPTVTGNVTSYAISPSLPTGLSFNTATGVISGTPTAISATATYTVTATNSGGNTTFDISITVNDIAPSALSYTTPNVFTVGTAISALNPTVTGNVISYSIAPTLPAGLSLDTTTGVISGTPTVVSATAIYTVTATNSGGNTTFDVSITVNDVAPSALSYNTPNVFTVGSVITALNPTVTGSVDSYSVSPALPAGLSLDTTTGVISGTPTVVSATATYTVTATNESGNVSFGVAITVNPAAPSNLSYNTPNVYTVGIGIAPLLPTVTGTVTSYSITPGLPSGLTFNTTTGVISGTPFVASATTTYTVTATNAGGSTTFDVVITVNMPAPGSLSYPSPNVYTVGTAISPLFPAIIGFVTSFSVSPALPAGLTLDPTFGIISGTPTTVTATATYTVTATNLSGSSTFGVVITVNDVAPTALSYASPNIFTVGQAITDLTPTVTGNVVSFSVSPTLPSGLSINPTTGIISGTPTAVSATATYTVTATNSGGSTSFGVVITVNDIAPSALSYNTPNVFTVGTAIVALNPTVTGNVTSYSVSPSLPAGLSLDTTTGVISGTPTAVSATASYTVTATNSGGSTTFDVTIIVNQAAPSALSYNSPNTFTVGTAISALTPTVTGTVVSYSISPALPTGLSFDTTTGVISGTPTSASATNTYTVTATNSGGSITFDVVITVNPSAPGTLSYTSPNVYTVGTGITPLFPAIIGFVTSFSVSPALPAGLSLDPIFGIISGTPTMVTATATYTVTASNSGGSTSFGVVITVNAVAPSALSYNTPNVFTVGSTISALNPTVTGSVVSYVISPALPVGLSFDTTTGIISGTPTAIASTATYTVTATNSGGSTSFGVVITVNDTAPIFLSYPSPNIFTVGSAISVLTPVVTGNVISYSVSPALPAGLSIDTATGEISGTPTSASATASYTVTATNSGGSTTFDVVITVNLAAPSGLSYASPNVFTVGQTITDLNPTVTGSVTTYTVAPSLPAGLSIDASTGVISGTPTAVTAIAGYTVTATNSTGNVTFDVVITVNELAPSALSYPTPLVFTQNTAIATVSPTVSGNVNTYSISPGLPAGLSFDPATGEISGTPTEETATATYTVTATNSAGSVTFEITITVEPELGVGNPRDLVFSVYPNPFVDAVTVNGIGTNASFMLHSIEGKLIQSGKVEGEIIRFRELPQGVYILQVESDGKTGIRKIVRK</sequence>
<dbReference type="Proteomes" id="UP000535020">
    <property type="component" value="Unassembled WGS sequence"/>
</dbReference>
<dbReference type="GO" id="GO:0005509">
    <property type="term" value="F:calcium ion binding"/>
    <property type="evidence" value="ECO:0007669"/>
    <property type="project" value="InterPro"/>
</dbReference>
<dbReference type="InterPro" id="IPR044060">
    <property type="entry name" value="Bacterial_rp_domain"/>
</dbReference>
<dbReference type="SUPFAM" id="SSF74853">
    <property type="entry name" value="Lamin A/C globular tail domain"/>
    <property type="match status" value="1"/>
</dbReference>
<dbReference type="Gene3D" id="2.60.40.10">
    <property type="entry name" value="Immunoglobulins"/>
    <property type="match status" value="19"/>
</dbReference>
<dbReference type="Pfam" id="PF05345">
    <property type="entry name" value="He_PIG"/>
    <property type="match status" value="16"/>
</dbReference>
<reference evidence="4 5" key="1">
    <citation type="submission" date="2020-07" db="EMBL/GenBank/DDBJ databases">
        <authorList>
            <person name="Sun Q."/>
        </authorList>
    </citation>
    <scope>NUCLEOTIDE SEQUENCE [LARGE SCALE GENOMIC DNA]</scope>
    <source>
        <strain evidence="4 5">MAH-1</strain>
    </source>
</reference>
<dbReference type="Pfam" id="PF18962">
    <property type="entry name" value="Por_Secre_tail"/>
    <property type="match status" value="1"/>
</dbReference>
<dbReference type="RefSeq" id="WP_176004979.1">
    <property type="nucleotide sequence ID" value="NZ_JABWMI010000006.1"/>
</dbReference>
<dbReference type="InterPro" id="IPR014867">
    <property type="entry name" value="Spore_coat_CotH_CotH2/3/7"/>
</dbReference>
<comment type="caution">
    <text evidence="4">The sequence shown here is derived from an EMBL/GenBank/DDBJ whole genome shotgun (WGS) entry which is preliminary data.</text>
</comment>
<evidence type="ECO:0000259" key="3">
    <source>
        <dbReference type="PROSITE" id="PS51841"/>
    </source>
</evidence>
<name>A0A7Y9C4R6_9FLAO</name>
<keyword evidence="1 2" id="KW-0732">Signal</keyword>
<protein>
    <submittedName>
        <fullName evidence="4">Putative Ig domain-containing protein</fullName>
    </submittedName>
</protein>
<feature type="domain" description="LTD" evidence="3">
    <location>
        <begin position="12"/>
        <end position="138"/>
    </location>
</feature>
<accession>A0A7Y9C4R6</accession>
<keyword evidence="5" id="KW-1185">Reference proteome</keyword>
<dbReference type="SUPFAM" id="SSF49313">
    <property type="entry name" value="Cadherin-like"/>
    <property type="match status" value="16"/>
</dbReference>
<dbReference type="InterPro" id="IPR013783">
    <property type="entry name" value="Ig-like_fold"/>
</dbReference>
<evidence type="ECO:0000256" key="2">
    <source>
        <dbReference type="SAM" id="SignalP"/>
    </source>
</evidence>
<dbReference type="EMBL" id="JACBJI010000002">
    <property type="protein sequence ID" value="NYA70155.1"/>
    <property type="molecule type" value="Genomic_DNA"/>
</dbReference>
<dbReference type="InterPro" id="IPR026876">
    <property type="entry name" value="Fn3_assoc_repeat"/>
</dbReference>
<dbReference type="InterPro" id="IPR026444">
    <property type="entry name" value="Secre_tail"/>
</dbReference>
<feature type="signal peptide" evidence="2">
    <location>
        <begin position="1"/>
        <end position="22"/>
    </location>
</feature>
<evidence type="ECO:0000313" key="4">
    <source>
        <dbReference type="EMBL" id="NYA70155.1"/>
    </source>
</evidence>